<dbReference type="PANTHER" id="PTHR35560">
    <property type="entry name" value="BLL0132 PROTEIN"/>
    <property type="match status" value="1"/>
</dbReference>
<dbReference type="SUPFAM" id="SSF53474">
    <property type="entry name" value="alpha/beta-Hydrolases"/>
    <property type="match status" value="1"/>
</dbReference>
<reference evidence="2 3" key="1">
    <citation type="journal article" date="2021" name="Sci. Rep.">
        <title>The genome of the diatom Chaetoceros tenuissimus carries an ancient integrated fragment of an extant virus.</title>
        <authorList>
            <person name="Hongo Y."/>
            <person name="Kimura K."/>
            <person name="Takaki Y."/>
            <person name="Yoshida Y."/>
            <person name="Baba S."/>
            <person name="Kobayashi G."/>
            <person name="Nagasaki K."/>
            <person name="Hano T."/>
            <person name="Tomaru Y."/>
        </authorList>
    </citation>
    <scope>NUCLEOTIDE SEQUENCE [LARGE SCALE GENOMIC DNA]</scope>
    <source>
        <strain evidence="2 3">NIES-3715</strain>
    </source>
</reference>
<sequence length="434" mass="49370">MKRRVWFFYCLNLVPFSIVALDKCAVEKGSGICPSGNTCCLMRDGSSGCIPSDMGQHNATCCTDLETGCAVGYTCEVTADLEPFCKATREAPMSDPLVYRMPRYHLCSMDDIDLYGLDVGGGKLAYFSSIGPLENITEKIDYVAIVVHGANRNGDDYFCSMNAAAKLQNYSRHVLVVSIQFYSEVDDRDDPLYLYWKETTDGPWRYGDDSLGPIQMSSFEAFDHMIQLLSAFDIGDISIIGHSSGAQFVQRWAMLTYCWSDNMRAIIMNPSSYAYTWPLRFLNGKWQVPSECYKYNTWEWGLELKMNTNHYIHDRLSDNVENLIHRYRSKHVYYLVGGQDRCDVSTGWCHSHGLETTCMDELQGSNRFHRSANYIKSLRLQGFSSNHSHFIVDKVGHDHALMLQSDIGLQVIFGKQDLEDENTSPFYANKKVKQ</sequence>
<comment type="caution">
    <text evidence="2">The sequence shown here is derived from an EMBL/GenBank/DDBJ whole genome shotgun (WGS) entry which is preliminary data.</text>
</comment>
<evidence type="ECO:0000313" key="2">
    <source>
        <dbReference type="EMBL" id="GFH57515.1"/>
    </source>
</evidence>
<dbReference type="EMBL" id="BLLK01000058">
    <property type="protein sequence ID" value="GFH57515.1"/>
    <property type="molecule type" value="Genomic_DNA"/>
</dbReference>
<dbReference type="Gene3D" id="2.10.25.160">
    <property type="entry name" value="Granulin"/>
    <property type="match status" value="1"/>
</dbReference>
<dbReference type="InterPro" id="IPR029058">
    <property type="entry name" value="AB_hydrolase_fold"/>
</dbReference>
<organism evidence="2 3">
    <name type="scientific">Chaetoceros tenuissimus</name>
    <dbReference type="NCBI Taxonomy" id="426638"/>
    <lineage>
        <taxon>Eukaryota</taxon>
        <taxon>Sar</taxon>
        <taxon>Stramenopiles</taxon>
        <taxon>Ochrophyta</taxon>
        <taxon>Bacillariophyta</taxon>
        <taxon>Coscinodiscophyceae</taxon>
        <taxon>Chaetocerotophycidae</taxon>
        <taxon>Chaetocerotales</taxon>
        <taxon>Chaetocerotaceae</taxon>
        <taxon>Chaetoceros</taxon>
    </lineage>
</organism>
<feature type="signal peptide" evidence="1">
    <location>
        <begin position="1"/>
        <end position="20"/>
    </location>
</feature>
<dbReference type="Gene3D" id="3.40.50.1820">
    <property type="entry name" value="alpha/beta hydrolase"/>
    <property type="match status" value="1"/>
</dbReference>
<dbReference type="AlphaFoldDB" id="A0AAD3HBJ0"/>
<dbReference type="InterPro" id="IPR037277">
    <property type="entry name" value="Granulin_sf"/>
</dbReference>
<dbReference type="PANTHER" id="PTHR35560:SF3">
    <property type="entry name" value="PEPTIDASE S9 PROLYL OLIGOPEPTIDASE CATALYTIC DOMAIN-CONTAINING PROTEIN"/>
    <property type="match status" value="1"/>
</dbReference>
<feature type="chain" id="PRO_5042172970" description="GPI inositol-deacylase" evidence="1">
    <location>
        <begin position="21"/>
        <end position="434"/>
    </location>
</feature>
<protein>
    <recommendedName>
        <fullName evidence="4">GPI inositol-deacylase</fullName>
    </recommendedName>
</protein>
<proteinExistence type="predicted"/>
<keyword evidence="3" id="KW-1185">Reference proteome</keyword>
<accession>A0AAD3HBJ0</accession>
<keyword evidence="1" id="KW-0732">Signal</keyword>
<evidence type="ECO:0000313" key="3">
    <source>
        <dbReference type="Proteomes" id="UP001054902"/>
    </source>
</evidence>
<dbReference type="Proteomes" id="UP001054902">
    <property type="component" value="Unassembled WGS sequence"/>
</dbReference>
<gene>
    <name evidence="2" type="ORF">CTEN210_13991</name>
</gene>
<evidence type="ECO:0000256" key="1">
    <source>
        <dbReference type="SAM" id="SignalP"/>
    </source>
</evidence>
<name>A0AAD3HBJ0_9STRA</name>
<evidence type="ECO:0008006" key="4">
    <source>
        <dbReference type="Google" id="ProtNLM"/>
    </source>
</evidence>